<dbReference type="InterPro" id="IPR018957">
    <property type="entry name" value="Znf_C3HC4_RING-type"/>
</dbReference>
<dbReference type="SUPFAM" id="SSF88697">
    <property type="entry name" value="PUA domain-like"/>
    <property type="match status" value="1"/>
</dbReference>
<keyword evidence="9" id="KW-0156">Chromatin regulator</keyword>
<dbReference type="InterPro" id="IPR011011">
    <property type="entry name" value="Znf_FYVE_PHD"/>
</dbReference>
<dbReference type="PROSITE" id="PS50016">
    <property type="entry name" value="ZF_PHD_2"/>
    <property type="match status" value="1"/>
</dbReference>
<dbReference type="AlphaFoldDB" id="A0A4S4E8E1"/>
<dbReference type="InterPro" id="IPR001841">
    <property type="entry name" value="Znf_RING"/>
</dbReference>
<evidence type="ECO:0000313" key="18">
    <source>
        <dbReference type="EMBL" id="THG12343.1"/>
    </source>
</evidence>
<dbReference type="PROSITE" id="PS51015">
    <property type="entry name" value="YDG"/>
    <property type="match status" value="1"/>
</dbReference>
<keyword evidence="19" id="KW-1185">Reference proteome</keyword>
<evidence type="ECO:0000256" key="9">
    <source>
        <dbReference type="ARBA" id="ARBA00022853"/>
    </source>
</evidence>
<evidence type="ECO:0000256" key="14">
    <source>
        <dbReference type="SAM" id="MobiDB-lite"/>
    </source>
</evidence>
<reference evidence="18 19" key="1">
    <citation type="journal article" date="2018" name="Proc. Natl. Acad. Sci. U.S.A.">
        <title>Draft genome sequence of Camellia sinensis var. sinensis provides insights into the evolution of the tea genome and tea quality.</title>
        <authorList>
            <person name="Wei C."/>
            <person name="Yang H."/>
            <person name="Wang S."/>
            <person name="Zhao J."/>
            <person name="Liu C."/>
            <person name="Gao L."/>
            <person name="Xia E."/>
            <person name="Lu Y."/>
            <person name="Tai Y."/>
            <person name="She G."/>
            <person name="Sun J."/>
            <person name="Cao H."/>
            <person name="Tong W."/>
            <person name="Gao Q."/>
            <person name="Li Y."/>
            <person name="Deng W."/>
            <person name="Jiang X."/>
            <person name="Wang W."/>
            <person name="Chen Q."/>
            <person name="Zhang S."/>
            <person name="Li H."/>
            <person name="Wu J."/>
            <person name="Wang P."/>
            <person name="Li P."/>
            <person name="Shi C."/>
            <person name="Zheng F."/>
            <person name="Jian J."/>
            <person name="Huang B."/>
            <person name="Shan D."/>
            <person name="Shi M."/>
            <person name="Fang C."/>
            <person name="Yue Y."/>
            <person name="Li F."/>
            <person name="Li D."/>
            <person name="Wei S."/>
            <person name="Han B."/>
            <person name="Jiang C."/>
            <person name="Yin Y."/>
            <person name="Xia T."/>
            <person name="Zhang Z."/>
            <person name="Bennetzen J.L."/>
            <person name="Zhao S."/>
            <person name="Wan X."/>
        </authorList>
    </citation>
    <scope>NUCLEOTIDE SEQUENCE [LARGE SCALE GENOMIC DNA]</scope>
    <source>
        <strain evidence="19">cv. Shuchazao</strain>
        <tissue evidence="18">Leaf</tissue>
    </source>
</reference>
<evidence type="ECO:0000313" key="19">
    <source>
        <dbReference type="Proteomes" id="UP000306102"/>
    </source>
</evidence>
<comment type="catalytic activity">
    <reaction evidence="1">
        <text>S-ubiquitinyl-[E2 ubiquitin-conjugating enzyme]-L-cysteine + [acceptor protein]-L-lysine = [E2 ubiquitin-conjugating enzyme]-L-cysteine + N(6)-ubiquitinyl-[acceptor protein]-L-lysine.</text>
        <dbReference type="EC" id="2.3.2.27"/>
    </reaction>
</comment>
<keyword evidence="7" id="KW-0833">Ubl conjugation pathway</keyword>
<dbReference type="InterPro" id="IPR045134">
    <property type="entry name" value="UHRF1/2-like"/>
</dbReference>
<accession>A0A4S4E8E1</accession>
<dbReference type="STRING" id="542762.A0A4S4E8E1"/>
<evidence type="ECO:0000256" key="2">
    <source>
        <dbReference type="ARBA" id="ARBA00004906"/>
    </source>
</evidence>
<dbReference type="Pfam" id="PF00097">
    <property type="entry name" value="zf-C3HC4"/>
    <property type="match status" value="1"/>
</dbReference>
<protein>
    <recommendedName>
        <fullName evidence="3">RING-type E3 ubiquitin transferase</fullName>
        <ecNumber evidence="3">2.3.2.27</ecNumber>
    </recommendedName>
</protein>
<dbReference type="InterPro" id="IPR013083">
    <property type="entry name" value="Znf_RING/FYVE/PHD"/>
</dbReference>
<dbReference type="InterPro" id="IPR019786">
    <property type="entry name" value="Zinc_finger_PHD-type_CS"/>
</dbReference>
<feature type="compositionally biased region" description="Basic and acidic residues" evidence="14">
    <location>
        <begin position="568"/>
        <end position="601"/>
    </location>
</feature>
<comment type="caution">
    <text evidence="18">The sequence shown here is derived from an EMBL/GenBank/DDBJ whole genome shotgun (WGS) entry which is preliminary data.</text>
</comment>
<dbReference type="Pfam" id="PF02182">
    <property type="entry name" value="SAD_SRA"/>
    <property type="match status" value="1"/>
</dbReference>
<evidence type="ECO:0000256" key="12">
    <source>
        <dbReference type="PROSITE-ProRule" id="PRU00175"/>
    </source>
</evidence>
<dbReference type="SMART" id="SM00249">
    <property type="entry name" value="PHD"/>
    <property type="match status" value="1"/>
</dbReference>
<dbReference type="CDD" id="cd15489">
    <property type="entry name" value="PHD_SF"/>
    <property type="match status" value="1"/>
</dbReference>
<dbReference type="InterPro" id="IPR047498">
    <property type="entry name" value="RING-HC_ORTHRUS_rpt1"/>
</dbReference>
<evidence type="ECO:0000256" key="8">
    <source>
        <dbReference type="ARBA" id="ARBA00022833"/>
    </source>
</evidence>
<dbReference type="InterPro" id="IPR015947">
    <property type="entry name" value="PUA-like_sf"/>
</dbReference>
<dbReference type="EC" id="2.3.2.27" evidence="3"/>
<evidence type="ECO:0000256" key="10">
    <source>
        <dbReference type="ARBA" id="ARBA00023125"/>
    </source>
</evidence>
<keyword evidence="8" id="KW-0862">Zinc</keyword>
<keyword evidence="5" id="KW-0479">Metal-binding</keyword>
<comment type="pathway">
    <text evidence="2">Protein modification; protein ubiquitination.</text>
</comment>
<feature type="compositionally biased region" description="Polar residues" evidence="14">
    <location>
        <begin position="602"/>
        <end position="614"/>
    </location>
</feature>
<keyword evidence="10" id="KW-0238">DNA-binding</keyword>
<dbReference type="SMART" id="SM00184">
    <property type="entry name" value="RING"/>
    <property type="match status" value="2"/>
</dbReference>
<evidence type="ECO:0000259" key="16">
    <source>
        <dbReference type="PROSITE" id="PS50089"/>
    </source>
</evidence>
<dbReference type="InterPro" id="IPR003105">
    <property type="entry name" value="SRA_YDG"/>
</dbReference>
<sequence>MAHVSQLPCDGEGICMVCKNRPPDEEKLTCKTCHTPWHGSCLIVRPETLASTVQWECPDCTTPFDAPAPPAGKCELVSAIRAIEADTTLTETQKARKRQELVGGLVESADSKRKGKEKAEHGNEVLDVLGRGVNCSFCMQLPERPVTAPCGHNFCLKCFQRWIGQGKRTCAKCRRIIPSKMANQPRINSVLVAIIRTAKLSKLNESSASDKVEHFVYNQDRPDKAYTTERAKRGGKANASSGKIFVTVPPGHFGPILAENDPERNRGVLVGDLWEDRFECRQWGAHNPHVAGICGQEERGAQSVVLSGGYEDDEDHGEWFLYTGSGGRDLSGNKRTNKEQSFGQRFKKGNLSLRLSCDKGYPVRVIRSHKEKRSAYAPEKGLRYDGIYRIEKCWRKVGMQGFKVCRYLFVRCDNAPAPWTSDEHGDKVRALPFISELEGATDISGRLESPSWDYDTFERERTCCNGRTLRSRKNLMKCPSCKNDIAEFLKSPQVNRELMEVIEGLQQKTKKKDIVEGSGAEASDSMEKRLNALSGIEENDVPNPQNEELKKKENNAAGTLTEHEQEDPERACKRMKIDGGDDGVSKIDNAEIENNKAEATDNKSASPSSPLNVRSSDDDNQ</sequence>
<feature type="domain" description="YDG" evidence="17">
    <location>
        <begin position="263"/>
        <end position="411"/>
    </location>
</feature>
<evidence type="ECO:0000259" key="17">
    <source>
        <dbReference type="PROSITE" id="PS51015"/>
    </source>
</evidence>
<proteinExistence type="predicted"/>
<evidence type="ECO:0000256" key="11">
    <source>
        <dbReference type="ARBA" id="ARBA00023242"/>
    </source>
</evidence>
<feature type="domain" description="PHD-type" evidence="15">
    <location>
        <begin position="12"/>
        <end position="63"/>
    </location>
</feature>
<dbReference type="SUPFAM" id="SSF57850">
    <property type="entry name" value="RING/U-box"/>
    <property type="match status" value="1"/>
</dbReference>
<dbReference type="EMBL" id="SDRB02006609">
    <property type="protein sequence ID" value="THG12343.1"/>
    <property type="molecule type" value="Genomic_DNA"/>
</dbReference>
<name>A0A4S4E8E1_CAMSN</name>
<dbReference type="GO" id="GO:0008270">
    <property type="term" value="F:zinc ion binding"/>
    <property type="evidence" value="ECO:0007669"/>
    <property type="project" value="UniProtKB-KW"/>
</dbReference>
<dbReference type="GO" id="GO:0005634">
    <property type="term" value="C:nucleus"/>
    <property type="evidence" value="ECO:0007669"/>
    <property type="project" value="UniProtKB-SubCell"/>
</dbReference>
<dbReference type="CDD" id="cd23138">
    <property type="entry name" value="RING-HC_ORTHRUS_rpt1"/>
    <property type="match status" value="1"/>
</dbReference>
<dbReference type="FunFam" id="3.30.40.10:FF:000665">
    <property type="entry name" value="Predicted protein"/>
    <property type="match status" value="1"/>
</dbReference>
<evidence type="ECO:0000256" key="5">
    <source>
        <dbReference type="ARBA" id="ARBA00022723"/>
    </source>
</evidence>
<evidence type="ECO:0000256" key="13">
    <source>
        <dbReference type="PROSITE-ProRule" id="PRU00358"/>
    </source>
</evidence>
<dbReference type="InterPro" id="IPR036987">
    <property type="entry name" value="SRA-YDG_sf"/>
</dbReference>
<dbReference type="GO" id="GO:0061630">
    <property type="term" value="F:ubiquitin protein ligase activity"/>
    <property type="evidence" value="ECO:0007669"/>
    <property type="project" value="UniProtKB-EC"/>
</dbReference>
<dbReference type="Gene3D" id="2.30.280.10">
    <property type="entry name" value="SRA-YDG"/>
    <property type="match status" value="1"/>
</dbReference>
<dbReference type="InterPro" id="IPR019787">
    <property type="entry name" value="Znf_PHD-finger"/>
</dbReference>
<evidence type="ECO:0000256" key="6">
    <source>
        <dbReference type="ARBA" id="ARBA00022771"/>
    </source>
</evidence>
<organism evidence="18 19">
    <name type="scientific">Camellia sinensis var. sinensis</name>
    <name type="common">China tea</name>
    <dbReference type="NCBI Taxonomy" id="542762"/>
    <lineage>
        <taxon>Eukaryota</taxon>
        <taxon>Viridiplantae</taxon>
        <taxon>Streptophyta</taxon>
        <taxon>Embryophyta</taxon>
        <taxon>Tracheophyta</taxon>
        <taxon>Spermatophyta</taxon>
        <taxon>Magnoliopsida</taxon>
        <taxon>eudicotyledons</taxon>
        <taxon>Gunneridae</taxon>
        <taxon>Pentapetalae</taxon>
        <taxon>asterids</taxon>
        <taxon>Ericales</taxon>
        <taxon>Theaceae</taxon>
        <taxon>Camellia</taxon>
    </lineage>
</organism>
<dbReference type="PANTHER" id="PTHR14140">
    <property type="entry name" value="E3 UBIQUITIN-PROTEIN LIGASE UHRF-RELATED"/>
    <property type="match status" value="1"/>
</dbReference>
<evidence type="ECO:0000256" key="1">
    <source>
        <dbReference type="ARBA" id="ARBA00000900"/>
    </source>
</evidence>
<evidence type="ECO:0000256" key="3">
    <source>
        <dbReference type="ARBA" id="ARBA00012483"/>
    </source>
</evidence>
<feature type="domain" description="RING-type" evidence="16">
    <location>
        <begin position="135"/>
        <end position="174"/>
    </location>
</feature>
<keyword evidence="4" id="KW-0808">Transferase</keyword>
<dbReference type="GO" id="GO:0003677">
    <property type="term" value="F:DNA binding"/>
    <property type="evidence" value="ECO:0007669"/>
    <property type="project" value="UniProtKB-KW"/>
</dbReference>
<keyword evidence="6 12" id="KW-0863">Zinc-finger</keyword>
<dbReference type="PROSITE" id="PS50089">
    <property type="entry name" value="ZF_RING_2"/>
    <property type="match status" value="1"/>
</dbReference>
<dbReference type="SMART" id="SM00466">
    <property type="entry name" value="SRA"/>
    <property type="match status" value="1"/>
</dbReference>
<evidence type="ECO:0000256" key="4">
    <source>
        <dbReference type="ARBA" id="ARBA00022679"/>
    </source>
</evidence>
<evidence type="ECO:0000259" key="15">
    <source>
        <dbReference type="PROSITE" id="PS50016"/>
    </source>
</evidence>
<evidence type="ECO:0000256" key="7">
    <source>
        <dbReference type="ARBA" id="ARBA00022786"/>
    </source>
</evidence>
<dbReference type="GO" id="GO:0044027">
    <property type="term" value="P:negative regulation of gene expression via chromosomal CpG island methylation"/>
    <property type="evidence" value="ECO:0007669"/>
    <property type="project" value="TreeGrafter"/>
</dbReference>
<dbReference type="SUPFAM" id="SSF57903">
    <property type="entry name" value="FYVE/PHD zinc finger"/>
    <property type="match status" value="1"/>
</dbReference>
<dbReference type="InterPro" id="IPR001965">
    <property type="entry name" value="Znf_PHD"/>
</dbReference>
<feature type="region of interest" description="Disordered" evidence="14">
    <location>
        <begin position="535"/>
        <end position="621"/>
    </location>
</feature>
<gene>
    <name evidence="18" type="ORF">TEA_001530</name>
</gene>
<dbReference type="PROSITE" id="PS01359">
    <property type="entry name" value="ZF_PHD_1"/>
    <property type="match status" value="1"/>
</dbReference>
<dbReference type="GO" id="GO:0016567">
    <property type="term" value="P:protein ubiquitination"/>
    <property type="evidence" value="ECO:0007669"/>
    <property type="project" value="UniProtKB-UniPathway"/>
</dbReference>
<dbReference type="PANTHER" id="PTHR14140:SF27">
    <property type="entry name" value="OS04G0289800 PROTEIN"/>
    <property type="match status" value="1"/>
</dbReference>
<dbReference type="Gene3D" id="3.30.40.10">
    <property type="entry name" value="Zinc/RING finger domain, C3HC4 (zinc finger)"/>
    <property type="match status" value="2"/>
</dbReference>
<keyword evidence="11 13" id="KW-0539">Nucleus</keyword>
<dbReference type="UniPathway" id="UPA00143"/>
<dbReference type="FunFam" id="2.30.280.10:FF:000002">
    <property type="entry name" value="E3 ubiquitin-protein ligase ORTHRUS 2"/>
    <property type="match status" value="1"/>
</dbReference>
<dbReference type="Proteomes" id="UP000306102">
    <property type="component" value="Unassembled WGS sequence"/>
</dbReference>
<comment type="subcellular location">
    <subcellularLocation>
        <location evidence="13">Nucleus</location>
    </subcellularLocation>
</comment>